<comment type="caution">
    <text evidence="2">The sequence shown here is derived from an EMBL/GenBank/DDBJ whole genome shotgun (WGS) entry which is preliminary data.</text>
</comment>
<reference evidence="2 3" key="1">
    <citation type="submission" date="2019-04" db="EMBL/GenBank/DDBJ databases">
        <title>The sequence and de novo assembly of Takifugu bimaculatus genome using PacBio and Hi-C technologies.</title>
        <authorList>
            <person name="Xu P."/>
            <person name="Liu B."/>
            <person name="Zhou Z."/>
        </authorList>
    </citation>
    <scope>NUCLEOTIDE SEQUENCE [LARGE SCALE GENOMIC DNA]</scope>
    <source>
        <strain evidence="2">TB-2018</strain>
        <tissue evidence="2">Muscle</tissue>
    </source>
</reference>
<organism evidence="2 3">
    <name type="scientific">Takifugu bimaculatus</name>
    <dbReference type="NCBI Taxonomy" id="433685"/>
    <lineage>
        <taxon>Eukaryota</taxon>
        <taxon>Metazoa</taxon>
        <taxon>Chordata</taxon>
        <taxon>Craniata</taxon>
        <taxon>Vertebrata</taxon>
        <taxon>Euteleostomi</taxon>
        <taxon>Actinopterygii</taxon>
        <taxon>Neopterygii</taxon>
        <taxon>Teleostei</taxon>
        <taxon>Neoteleostei</taxon>
        <taxon>Acanthomorphata</taxon>
        <taxon>Eupercaria</taxon>
        <taxon>Tetraodontiformes</taxon>
        <taxon>Tetradontoidea</taxon>
        <taxon>Tetraodontidae</taxon>
        <taxon>Takifugu</taxon>
    </lineage>
</organism>
<proteinExistence type="predicted"/>
<evidence type="ECO:0000313" key="2">
    <source>
        <dbReference type="EMBL" id="TNM86191.1"/>
    </source>
</evidence>
<keyword evidence="3" id="KW-1185">Reference proteome</keyword>
<dbReference type="EMBL" id="SWLE01000021">
    <property type="protein sequence ID" value="TNM86191.1"/>
    <property type="molecule type" value="Genomic_DNA"/>
</dbReference>
<feature type="chain" id="PRO_5021325531" description="OAR domain-containing protein" evidence="1">
    <location>
        <begin position="27"/>
        <end position="106"/>
    </location>
</feature>
<feature type="signal peptide" evidence="1">
    <location>
        <begin position="1"/>
        <end position="26"/>
    </location>
</feature>
<evidence type="ECO:0000313" key="3">
    <source>
        <dbReference type="Proteomes" id="UP000516260"/>
    </source>
</evidence>
<name>A0A4Z2B1J8_9TELE</name>
<keyword evidence="1" id="KW-0732">Signal</keyword>
<gene>
    <name evidence="2" type="ORF">fugu_008462</name>
</gene>
<evidence type="ECO:0008006" key="4">
    <source>
        <dbReference type="Google" id="ProtNLM"/>
    </source>
</evidence>
<dbReference type="AlphaFoldDB" id="A0A4Z2B1J8"/>
<sequence length="106" mass="12058">MVSDNLIWLHCRALFLYFHLCRYLMSQCDQVPSTNQHPSSLFFAPSATKLPSLLYNTHTHLKSAQQKMEAERTVGEISGSGCAHPSLKCPFNPSRSESQWNFQTLL</sequence>
<accession>A0A4Z2B1J8</accession>
<protein>
    <recommendedName>
        <fullName evidence="4">OAR domain-containing protein</fullName>
    </recommendedName>
</protein>
<dbReference type="Proteomes" id="UP000516260">
    <property type="component" value="Chromosome 8"/>
</dbReference>
<evidence type="ECO:0000256" key="1">
    <source>
        <dbReference type="SAM" id="SignalP"/>
    </source>
</evidence>